<evidence type="ECO:0000313" key="1">
    <source>
        <dbReference type="EMBL" id="KKN54095.1"/>
    </source>
</evidence>
<dbReference type="AlphaFoldDB" id="A0A0F9RC06"/>
<name>A0A0F9RC06_9ZZZZ</name>
<sequence length="277" mass="32842">MKITSFITLKDIKEEFKRRIPMPVFDDLNTQIVAEHLGSYAPRVGMAFDYLLRFYLKYLYPQAIDYPWVTEYGFRLLKTENSQYKKWISKIGKRLLDAKIDYWKFLGTGKVKKDLIKSIIFLTKLEVYYRSRHVSSNFFRVDRKDIKDLNHLISIVPLELFKVKKVCVLNPTFANATKLIGMRGDGDLVIDDVLIDIKTVKKIQNLRDYYNQLVGYYTLYKIGGITNMPPSNKIKRLGIYFSRHAYLRIYDVEDFDNKDNDFASFIEWFKERALQEI</sequence>
<reference evidence="1" key="1">
    <citation type="journal article" date="2015" name="Nature">
        <title>Complex archaea that bridge the gap between prokaryotes and eukaryotes.</title>
        <authorList>
            <person name="Spang A."/>
            <person name="Saw J.H."/>
            <person name="Jorgensen S.L."/>
            <person name="Zaremba-Niedzwiedzka K."/>
            <person name="Martijn J."/>
            <person name="Lind A.E."/>
            <person name="van Eijk R."/>
            <person name="Schleper C."/>
            <person name="Guy L."/>
            <person name="Ettema T.J."/>
        </authorList>
    </citation>
    <scope>NUCLEOTIDE SEQUENCE</scope>
</reference>
<gene>
    <name evidence="1" type="ORF">LCGC14_0595890</name>
</gene>
<accession>A0A0F9RC06</accession>
<proteinExistence type="predicted"/>
<organism evidence="1">
    <name type="scientific">marine sediment metagenome</name>
    <dbReference type="NCBI Taxonomy" id="412755"/>
    <lineage>
        <taxon>unclassified sequences</taxon>
        <taxon>metagenomes</taxon>
        <taxon>ecological metagenomes</taxon>
    </lineage>
</organism>
<protein>
    <recommendedName>
        <fullName evidence="2">PD-(D/E)XK endonuclease-like domain-containing protein</fullName>
    </recommendedName>
</protein>
<dbReference type="EMBL" id="LAZR01000943">
    <property type="protein sequence ID" value="KKN54095.1"/>
    <property type="molecule type" value="Genomic_DNA"/>
</dbReference>
<evidence type="ECO:0008006" key="2">
    <source>
        <dbReference type="Google" id="ProtNLM"/>
    </source>
</evidence>
<comment type="caution">
    <text evidence="1">The sequence shown here is derived from an EMBL/GenBank/DDBJ whole genome shotgun (WGS) entry which is preliminary data.</text>
</comment>